<evidence type="ECO:0000313" key="4">
    <source>
        <dbReference type="Proteomes" id="UP000826234"/>
    </source>
</evidence>
<accession>A0ABQ7TMF9</accession>
<proteinExistence type="predicted"/>
<evidence type="ECO:0000256" key="1">
    <source>
        <dbReference type="SAM" id="MobiDB-lite"/>
    </source>
</evidence>
<reference evidence="3 4" key="1">
    <citation type="journal article" date="2022" name="Gigascience">
        <title>A chromosome-level genome assembly and annotation of the desert horned lizard, Phrynosoma platyrhinos, provides insight into chromosomal rearrangements among reptiles.</title>
        <authorList>
            <person name="Koochekian N."/>
            <person name="Ascanio A."/>
            <person name="Farleigh K."/>
            <person name="Card D.C."/>
            <person name="Schield D.R."/>
            <person name="Castoe T.A."/>
            <person name="Jezkova T."/>
        </authorList>
    </citation>
    <scope>NUCLEOTIDE SEQUENCE [LARGE SCALE GENOMIC DNA]</scope>
    <source>
        <strain evidence="3">NK-2021</strain>
    </source>
</reference>
<sequence>MVITLLVILTVTILYGRRFWKSQCQRGPAEAVPCVPEMEVSGFHLPGYQPDLDLPVLVTLGPKAPPTRNPLETHPLLRNSECSDCSAGGSSFTEVGHGSGGDPGHPTSPPSFCATEVQPHWPHAPVECTELDLQTFSSQVKHVVTGHKEDAEKMVAQEELHPEAPACPVYPAAQDQIAFVSAPNCSLSFRNPVVESGEQSGDDIQSLVAEIPSIVQSDHLGEELGVPPEKQPQISGFVELVTSLAGSGRPLSVLSLAQALRKLQRFDAFLLLYNHFVGNQTPNVGP</sequence>
<evidence type="ECO:0000256" key="2">
    <source>
        <dbReference type="SAM" id="SignalP"/>
    </source>
</evidence>
<organism evidence="3 4">
    <name type="scientific">Phrynosoma platyrhinos</name>
    <name type="common">Desert horned lizard</name>
    <dbReference type="NCBI Taxonomy" id="52577"/>
    <lineage>
        <taxon>Eukaryota</taxon>
        <taxon>Metazoa</taxon>
        <taxon>Chordata</taxon>
        <taxon>Craniata</taxon>
        <taxon>Vertebrata</taxon>
        <taxon>Euteleostomi</taxon>
        <taxon>Lepidosauria</taxon>
        <taxon>Squamata</taxon>
        <taxon>Bifurcata</taxon>
        <taxon>Unidentata</taxon>
        <taxon>Episquamata</taxon>
        <taxon>Toxicofera</taxon>
        <taxon>Iguania</taxon>
        <taxon>Phrynosomatidae</taxon>
        <taxon>Phrynosomatinae</taxon>
        <taxon>Phrynosoma</taxon>
    </lineage>
</organism>
<dbReference type="Proteomes" id="UP000826234">
    <property type="component" value="Unassembled WGS sequence"/>
</dbReference>
<protein>
    <submittedName>
        <fullName evidence="3">Uncharacterized protein</fullName>
    </submittedName>
</protein>
<keyword evidence="4" id="KW-1185">Reference proteome</keyword>
<name>A0ABQ7TMF9_PHRPL</name>
<feature type="region of interest" description="Disordered" evidence="1">
    <location>
        <begin position="91"/>
        <end position="116"/>
    </location>
</feature>
<feature type="signal peptide" evidence="2">
    <location>
        <begin position="1"/>
        <end position="16"/>
    </location>
</feature>
<evidence type="ECO:0000313" key="3">
    <source>
        <dbReference type="EMBL" id="KAH0630879.1"/>
    </source>
</evidence>
<feature type="chain" id="PRO_5047168597" evidence="2">
    <location>
        <begin position="17"/>
        <end position="286"/>
    </location>
</feature>
<gene>
    <name evidence="3" type="ORF">JD844_004196</name>
</gene>
<comment type="caution">
    <text evidence="3">The sequence shown here is derived from an EMBL/GenBank/DDBJ whole genome shotgun (WGS) entry which is preliminary data.</text>
</comment>
<keyword evidence="2" id="KW-0732">Signal</keyword>
<dbReference type="EMBL" id="JAIPUX010000415">
    <property type="protein sequence ID" value="KAH0630879.1"/>
    <property type="molecule type" value="Genomic_DNA"/>
</dbReference>